<keyword evidence="6" id="KW-0175">Coiled coil</keyword>
<dbReference type="NCBIfam" id="NF033452">
    <property type="entry name" value="BREX_1_MTaseX"/>
    <property type="match status" value="1"/>
</dbReference>
<dbReference type="InterPro" id="IPR011639">
    <property type="entry name" value="MethylTrfase_TaqI-like_dom"/>
</dbReference>
<dbReference type="GO" id="GO:0006304">
    <property type="term" value="P:DNA modification"/>
    <property type="evidence" value="ECO:0007669"/>
    <property type="project" value="InterPro"/>
</dbReference>
<dbReference type="Pfam" id="PF07669">
    <property type="entry name" value="Eco57I"/>
    <property type="match status" value="1"/>
</dbReference>
<evidence type="ECO:0000313" key="8">
    <source>
        <dbReference type="EMBL" id="MRI81410.1"/>
    </source>
</evidence>
<evidence type="ECO:0000256" key="1">
    <source>
        <dbReference type="ARBA" id="ARBA00011900"/>
    </source>
</evidence>
<dbReference type="RefSeq" id="WP_153861777.1">
    <property type="nucleotide sequence ID" value="NZ_WJQR01000004.1"/>
</dbReference>
<dbReference type="PANTHER" id="PTHR33841">
    <property type="entry name" value="DNA METHYLTRANSFERASE YEEA-RELATED"/>
    <property type="match status" value="1"/>
</dbReference>
<dbReference type="Gene3D" id="3.40.50.150">
    <property type="entry name" value="Vaccinia Virus protein VP39"/>
    <property type="match status" value="1"/>
</dbReference>
<comment type="caution">
    <text evidence="8">The sequence shown here is derived from an EMBL/GenBank/DDBJ whole genome shotgun (WGS) entry which is preliminary data.</text>
</comment>
<sequence length="1203" mass="141037">MNQGKLKTFAVEARRELLEKVALQARKIGITEDSINEAIVESSDALIINGRHLSKEERTQRNKLIRRIEETSFEQVMEEAAYTWFNRFVALRFMEVNDYLPTKVRVLSSLDGGNEPDMMKEALSLGLDMDTEKVYEMKLNNQDDELFKFLIIAHCNDLNDYLPFMFGTIEDYTEILFPEGLLNTDSFVRKMTNTEVFPEDDWYEVEIIGWLYQYYISEENERLISAKKAYKPDEIPAVTQLFTPEWIVRYMVQNTIGKQWVEAHPEDRDLIDNWEYYLENTNPSEEEQEELDKLIDSQLKVEDLKCIDPAMGSGHILVYMFEVLREIYIKQGYTNLEIPRLIIENNLYGLDIDERAYQLAAFSVVMKGMKFNNGLLRHIERNGLKLNLVAIEETRDFSEEDIQFLAGETEGRNYEKMYNFIKQFEYAKEIGSLLIIEKFDEEFLRERLEMIKDSELNLLEIGIYDKVISRFETLIKQAELLSKTYDIYVTNPPYLARKYHTPETKKYLEINYDNVKNDLFSSFILSSFKLSKEKGYIGFMTPQVWMFISSYEKLRSNIINNSNISSLIQLEYSGFEAAIVAICTFTFRNITDISKNNLTGEYIKLTDFYGPKNQPIKTKEAIKNPVDYRYTFNQINYKKIPGIPMVYWAKNPILKAFEKGISLGDLIDVRQGLATTDNNRFLRLWWEVEYNNITFTAESVADAKDKNVKWVPYNKGGKRRDFYGNYEYIVNWENDGLEIKETVMKKYPYLKSPGFVVKNTDSYFKESITWSLITASGFSMRYREAGSIFDVAGMSAFSSDKLLLKYILGLMMTKLADYVFDMINPTLNLQAGDFKKMPIYIEENSKDKVAKIIDNSIEISKKDWNNFETAWNFDVIPLIKYQGKSKLIKDSYYNFVNETDNRFNQLKENKVELNRTFINIYELQDELSPEVVDKDITITKIYDETKDIPEEIKGNTYVMTKKEIIHQFISYAVGCMFGRYSLDEEGLIYTGGEFDPTRYKTYKAVENNIIPITSDVYLEDDLVNRFVNFVETVYGKEALEENLVFIAEAVGQKKNETTRDTIHRYFLSDFFKNHSESYKLKGSGARPIYWKFTSGKENAFNCFIYMHRYDKTTISRIRTEYLHDVQQRLETRKIDLDQIMNSDASTTELNKARKEMKTVEKQLAELVTYDEKLRHMADQQIEIDLDDGFNVNYPKFKGLVEKV</sequence>
<keyword evidence="3 8" id="KW-0808">Transferase</keyword>
<proteinExistence type="predicted"/>
<comment type="catalytic activity">
    <reaction evidence="5">
        <text>a 2'-deoxyadenosine in DNA + S-adenosyl-L-methionine = an N(6)-methyl-2'-deoxyadenosine in DNA + S-adenosyl-L-homocysteine + H(+)</text>
        <dbReference type="Rhea" id="RHEA:15197"/>
        <dbReference type="Rhea" id="RHEA-COMP:12418"/>
        <dbReference type="Rhea" id="RHEA-COMP:12419"/>
        <dbReference type="ChEBI" id="CHEBI:15378"/>
        <dbReference type="ChEBI" id="CHEBI:57856"/>
        <dbReference type="ChEBI" id="CHEBI:59789"/>
        <dbReference type="ChEBI" id="CHEBI:90615"/>
        <dbReference type="ChEBI" id="CHEBI:90616"/>
        <dbReference type="EC" id="2.1.1.72"/>
    </reaction>
</comment>
<evidence type="ECO:0000256" key="6">
    <source>
        <dbReference type="SAM" id="Coils"/>
    </source>
</evidence>
<dbReference type="GO" id="GO:0032259">
    <property type="term" value="P:methylation"/>
    <property type="evidence" value="ECO:0007669"/>
    <property type="project" value="UniProtKB-KW"/>
</dbReference>
<organism evidence="8 9">
    <name type="scientific">Fundicoccus ignavus</name>
    <dbReference type="NCBI Taxonomy" id="2664442"/>
    <lineage>
        <taxon>Bacteria</taxon>
        <taxon>Bacillati</taxon>
        <taxon>Bacillota</taxon>
        <taxon>Bacilli</taxon>
        <taxon>Lactobacillales</taxon>
        <taxon>Aerococcaceae</taxon>
        <taxon>Fundicoccus</taxon>
    </lineage>
</organism>
<protein>
    <recommendedName>
        <fullName evidence="1">site-specific DNA-methyltransferase (adenine-specific)</fullName>
        <ecNumber evidence="1">2.1.1.72</ecNumber>
    </recommendedName>
</protein>
<dbReference type="EMBL" id="WJQR01000004">
    <property type="protein sequence ID" value="MRI81410.1"/>
    <property type="molecule type" value="Genomic_DNA"/>
</dbReference>
<dbReference type="PRINTS" id="PR00507">
    <property type="entry name" value="N12N6MTFRASE"/>
</dbReference>
<evidence type="ECO:0000256" key="2">
    <source>
        <dbReference type="ARBA" id="ARBA00022603"/>
    </source>
</evidence>
<dbReference type="EC" id="2.1.1.72" evidence="1"/>
<evidence type="ECO:0000259" key="7">
    <source>
        <dbReference type="Pfam" id="PF07669"/>
    </source>
</evidence>
<dbReference type="InterPro" id="IPR029063">
    <property type="entry name" value="SAM-dependent_MTases_sf"/>
</dbReference>
<dbReference type="InterPro" id="IPR047939">
    <property type="entry name" value="BREX_1_PglX"/>
</dbReference>
<evidence type="ECO:0000256" key="4">
    <source>
        <dbReference type="ARBA" id="ARBA00022691"/>
    </source>
</evidence>
<keyword evidence="4" id="KW-0949">S-adenosyl-L-methionine</keyword>
<dbReference type="GO" id="GO:0009007">
    <property type="term" value="F:site-specific DNA-methyltransferase (adenine-specific) activity"/>
    <property type="evidence" value="ECO:0007669"/>
    <property type="project" value="UniProtKB-EC"/>
</dbReference>
<dbReference type="InterPro" id="IPR050953">
    <property type="entry name" value="N4_N6_ade-DNA_methylase"/>
</dbReference>
<name>A0A844BHF8_9LACT</name>
<dbReference type="Proteomes" id="UP000469870">
    <property type="component" value="Unassembled WGS sequence"/>
</dbReference>
<accession>A0A844BHF8</accession>
<evidence type="ECO:0000256" key="3">
    <source>
        <dbReference type="ARBA" id="ARBA00022679"/>
    </source>
</evidence>
<dbReference type="AlphaFoldDB" id="A0A844BHF8"/>
<feature type="domain" description="Type II methyltransferase M.TaqI-like" evidence="7">
    <location>
        <begin position="345"/>
        <end position="572"/>
    </location>
</feature>
<dbReference type="SUPFAM" id="SSF53335">
    <property type="entry name" value="S-adenosyl-L-methionine-dependent methyltransferases"/>
    <property type="match status" value="1"/>
</dbReference>
<evidence type="ECO:0000256" key="5">
    <source>
        <dbReference type="ARBA" id="ARBA00047942"/>
    </source>
</evidence>
<evidence type="ECO:0000313" key="9">
    <source>
        <dbReference type="Proteomes" id="UP000469870"/>
    </source>
</evidence>
<gene>
    <name evidence="8" type="primary">pglX</name>
    <name evidence="8" type="ORF">GIY11_05200</name>
</gene>
<dbReference type="PANTHER" id="PTHR33841:SF1">
    <property type="entry name" value="DNA METHYLTRANSFERASE A"/>
    <property type="match status" value="1"/>
</dbReference>
<keyword evidence="2 8" id="KW-0489">Methyltransferase</keyword>
<feature type="coiled-coil region" evidence="6">
    <location>
        <begin position="1142"/>
        <end position="1169"/>
    </location>
</feature>
<reference evidence="8 9" key="1">
    <citation type="submission" date="2019-11" db="EMBL/GenBank/DDBJ databases">
        <title>Characterisation of Fundicoccus ignavus gen. nov. sp. nov., a novel genus of the family Aerococcaceae isolated from bulk tank milk.</title>
        <authorList>
            <person name="Siebert A."/>
            <person name="Huptas C."/>
            <person name="Wenning M."/>
            <person name="Scherer S."/>
            <person name="Doll E.V."/>
        </authorList>
    </citation>
    <scope>NUCLEOTIDE SEQUENCE [LARGE SCALE GENOMIC DNA]</scope>
    <source>
        <strain evidence="8 9">DSM 109653</strain>
    </source>
</reference>